<dbReference type="PANTHER" id="PTHR22595:SF79">
    <property type="entry name" value="CHITINASE 12"/>
    <property type="match status" value="1"/>
</dbReference>
<evidence type="ECO:0000313" key="4">
    <source>
        <dbReference type="EMBL" id="MDT0616781.1"/>
    </source>
</evidence>
<dbReference type="InterPro" id="IPR023346">
    <property type="entry name" value="Lysozyme-like_dom_sf"/>
</dbReference>
<dbReference type="InterPro" id="IPR000726">
    <property type="entry name" value="Glyco_hydro_19_cat"/>
</dbReference>
<feature type="domain" description="Glycoside hydrolase family 19 catalytic" evidence="3">
    <location>
        <begin position="1"/>
        <end position="85"/>
    </location>
</feature>
<dbReference type="Pfam" id="PF00182">
    <property type="entry name" value="Glyco_hydro_19"/>
    <property type="match status" value="1"/>
</dbReference>
<organism evidence="4 5">
    <name type="scientific">Streptomyces lancefieldiae</name>
    <dbReference type="NCBI Taxonomy" id="3075520"/>
    <lineage>
        <taxon>Bacteria</taxon>
        <taxon>Bacillati</taxon>
        <taxon>Actinomycetota</taxon>
        <taxon>Actinomycetes</taxon>
        <taxon>Kitasatosporales</taxon>
        <taxon>Streptomycetaceae</taxon>
        <taxon>Streptomyces</taxon>
    </lineage>
</organism>
<keyword evidence="2" id="KW-1015">Disulfide bond</keyword>
<sequence length="85" mass="9093">PYLVEQNAAIAWRTALWYWNTQTGPGTITGHNAIVNGPGFGETIRSINGAIECNGGNPAQVQSRINKFTQFTQVLGTTTGPNLSC</sequence>
<evidence type="ECO:0000256" key="2">
    <source>
        <dbReference type="ARBA" id="ARBA00023157"/>
    </source>
</evidence>
<proteinExistence type="predicted"/>
<evidence type="ECO:0000256" key="1">
    <source>
        <dbReference type="ARBA" id="ARBA00022821"/>
    </source>
</evidence>
<feature type="non-terminal residue" evidence="4">
    <location>
        <position position="1"/>
    </location>
</feature>
<dbReference type="CDD" id="cd00325">
    <property type="entry name" value="chitinase_GH19"/>
    <property type="match status" value="1"/>
</dbReference>
<dbReference type="RefSeq" id="WP_311586474.1">
    <property type="nucleotide sequence ID" value="NZ_JAVRFH010000388.1"/>
</dbReference>
<dbReference type="Gene3D" id="1.10.530.10">
    <property type="match status" value="1"/>
</dbReference>
<reference evidence="4" key="1">
    <citation type="submission" date="2024-05" db="EMBL/GenBank/DDBJ databases">
        <title>30 novel species of actinomycetes from the DSMZ collection.</title>
        <authorList>
            <person name="Nouioui I."/>
        </authorList>
    </citation>
    <scope>NUCLEOTIDE SEQUENCE</scope>
    <source>
        <strain evidence="4">DSM 40712</strain>
    </source>
</reference>
<evidence type="ECO:0000259" key="3">
    <source>
        <dbReference type="Pfam" id="PF00182"/>
    </source>
</evidence>
<keyword evidence="5" id="KW-1185">Reference proteome</keyword>
<name>A0ABU3B2U1_9ACTN</name>
<protein>
    <submittedName>
        <fullName evidence="4">Chitinase</fullName>
    </submittedName>
</protein>
<dbReference type="Proteomes" id="UP001180724">
    <property type="component" value="Unassembled WGS sequence"/>
</dbReference>
<dbReference type="EMBL" id="JAVRFH010000388">
    <property type="protein sequence ID" value="MDT0616781.1"/>
    <property type="molecule type" value="Genomic_DNA"/>
</dbReference>
<accession>A0ABU3B2U1</accession>
<keyword evidence="1" id="KW-0611">Plant defense</keyword>
<comment type="caution">
    <text evidence="4">The sequence shown here is derived from an EMBL/GenBank/DDBJ whole genome shotgun (WGS) entry which is preliminary data.</text>
</comment>
<evidence type="ECO:0000313" key="5">
    <source>
        <dbReference type="Proteomes" id="UP001180724"/>
    </source>
</evidence>
<dbReference type="SUPFAM" id="SSF53955">
    <property type="entry name" value="Lysozyme-like"/>
    <property type="match status" value="1"/>
</dbReference>
<dbReference type="PANTHER" id="PTHR22595">
    <property type="entry name" value="CHITINASE-RELATED"/>
    <property type="match status" value="1"/>
</dbReference>
<gene>
    <name evidence="4" type="ORF">RM812_42655</name>
</gene>